<evidence type="ECO:0000313" key="2">
    <source>
        <dbReference type="Proteomes" id="UP000242457"/>
    </source>
</evidence>
<keyword evidence="2" id="KW-1185">Reference proteome</keyword>
<accession>A0A2A3E1J5</accession>
<reference evidence="1" key="1">
    <citation type="submission" date="2014-07" db="EMBL/GenBank/DDBJ databases">
        <title>Genomic and transcriptomic analysis on Apis cerana provide comprehensive insights into honey bee biology.</title>
        <authorList>
            <person name="Diao Q."/>
            <person name="Sun L."/>
            <person name="Zheng H."/>
            <person name="Zheng H."/>
            <person name="Xu S."/>
            <person name="Wang S."/>
            <person name="Zeng Z."/>
            <person name="Hu F."/>
            <person name="Su S."/>
            <person name="Wu J."/>
        </authorList>
    </citation>
    <scope>NUCLEOTIDE SEQUENCE [LARGE SCALE GENOMIC DNA]</scope>
    <source>
        <tissue evidence="1">Pupae without intestine</tissue>
    </source>
</reference>
<proteinExistence type="predicted"/>
<evidence type="ECO:0000313" key="1">
    <source>
        <dbReference type="EMBL" id="PBC25567.1"/>
    </source>
</evidence>
<dbReference type="EMBL" id="KZ288451">
    <property type="protein sequence ID" value="PBC25567.1"/>
    <property type="molecule type" value="Genomic_DNA"/>
</dbReference>
<dbReference type="STRING" id="94128.A0A2A3E1J5"/>
<name>A0A2A3E1J5_APICC</name>
<organism evidence="1 2">
    <name type="scientific">Apis cerana cerana</name>
    <name type="common">Oriental honeybee</name>
    <dbReference type="NCBI Taxonomy" id="94128"/>
    <lineage>
        <taxon>Eukaryota</taxon>
        <taxon>Metazoa</taxon>
        <taxon>Ecdysozoa</taxon>
        <taxon>Arthropoda</taxon>
        <taxon>Hexapoda</taxon>
        <taxon>Insecta</taxon>
        <taxon>Pterygota</taxon>
        <taxon>Neoptera</taxon>
        <taxon>Endopterygota</taxon>
        <taxon>Hymenoptera</taxon>
        <taxon>Apocrita</taxon>
        <taxon>Aculeata</taxon>
        <taxon>Apoidea</taxon>
        <taxon>Anthophila</taxon>
        <taxon>Apidae</taxon>
        <taxon>Apis</taxon>
    </lineage>
</organism>
<sequence>MWRLEVASENAQTSYYSSFKTNETSETDNNTELINNMEVDDLDTTIPITELYDLHKLEEKYIEESTSFEPIINGEARKKENSYKDTDIVMESFTQAKIF</sequence>
<protein>
    <submittedName>
        <fullName evidence="1">Uncharacterized protein</fullName>
    </submittedName>
</protein>
<dbReference type="AlphaFoldDB" id="A0A2A3E1J5"/>
<dbReference type="Proteomes" id="UP000242457">
    <property type="component" value="Unassembled WGS sequence"/>
</dbReference>
<gene>
    <name evidence="1" type="ORF">APICC_07265</name>
</gene>
<dbReference type="OrthoDB" id="7635256at2759"/>